<evidence type="ECO:0000256" key="2">
    <source>
        <dbReference type="ARBA" id="ARBA00010486"/>
    </source>
</evidence>
<keyword evidence="9" id="KW-1071">Ligand-gated ion channel</keyword>
<evidence type="ECO:0000256" key="13">
    <source>
        <dbReference type="SAM" id="MobiDB-lite"/>
    </source>
</evidence>
<organism evidence="16 17">
    <name type="scientific">Arachis hypogaea</name>
    <name type="common">Peanut</name>
    <dbReference type="NCBI Taxonomy" id="3818"/>
    <lineage>
        <taxon>Eukaryota</taxon>
        <taxon>Viridiplantae</taxon>
        <taxon>Streptophyta</taxon>
        <taxon>Embryophyta</taxon>
        <taxon>Tracheophyta</taxon>
        <taxon>Spermatophyta</taxon>
        <taxon>Magnoliopsida</taxon>
        <taxon>eudicotyledons</taxon>
        <taxon>Gunneridae</taxon>
        <taxon>Pentapetalae</taxon>
        <taxon>rosids</taxon>
        <taxon>fabids</taxon>
        <taxon>Fabales</taxon>
        <taxon>Fabaceae</taxon>
        <taxon>Papilionoideae</taxon>
        <taxon>50 kb inversion clade</taxon>
        <taxon>dalbergioids sensu lato</taxon>
        <taxon>Dalbergieae</taxon>
        <taxon>Pterocarpus clade</taxon>
        <taxon>Arachis</taxon>
    </lineage>
</organism>
<dbReference type="InterPro" id="IPR005821">
    <property type="entry name" value="Ion_trans_dom"/>
</dbReference>
<dbReference type="Pfam" id="PF00520">
    <property type="entry name" value="Ion_trans"/>
    <property type="match status" value="1"/>
</dbReference>
<evidence type="ECO:0000313" key="17">
    <source>
        <dbReference type="Proteomes" id="UP000289738"/>
    </source>
</evidence>
<dbReference type="InterPro" id="IPR018490">
    <property type="entry name" value="cNMP-bd_dom_sf"/>
</dbReference>
<keyword evidence="10" id="KW-0407">Ion channel</keyword>
<feature type="transmembrane region" description="Helical" evidence="14">
    <location>
        <begin position="307"/>
        <end position="332"/>
    </location>
</feature>
<dbReference type="SUPFAM" id="SSF81324">
    <property type="entry name" value="Voltage-gated potassium channels"/>
    <property type="match status" value="1"/>
</dbReference>
<keyword evidence="8" id="KW-0539">Nucleus</keyword>
<evidence type="ECO:0000256" key="7">
    <source>
        <dbReference type="ARBA" id="ARBA00023136"/>
    </source>
</evidence>
<feature type="region of interest" description="Disordered" evidence="13">
    <location>
        <begin position="535"/>
        <end position="554"/>
    </location>
</feature>
<evidence type="ECO:0000256" key="10">
    <source>
        <dbReference type="ARBA" id="ARBA00023303"/>
    </source>
</evidence>
<keyword evidence="17" id="KW-1185">Reference proteome</keyword>
<keyword evidence="4 14" id="KW-0812">Transmembrane</keyword>
<dbReference type="PANTHER" id="PTHR45651:SF52">
    <property type="entry name" value="CYCLIC NUCLEOTIDE-GATED ION CHANNEL 5-RELATED"/>
    <property type="match status" value="1"/>
</dbReference>
<accession>A0A445CIQ4</accession>
<comment type="subcellular location">
    <subcellularLocation>
        <location evidence="1">Nucleus membrane</location>
        <topology evidence="1">Multi-pass membrane protein</topology>
    </subcellularLocation>
</comment>
<comment type="similarity">
    <text evidence="2">Belongs to the cyclic nucleotide-gated cation channel (TC 1.A.1.5) family.</text>
</comment>
<keyword evidence="3" id="KW-0813">Transport</keyword>
<feature type="domain" description="Cyclic nucleotide-binding" evidence="15">
    <location>
        <begin position="395"/>
        <end position="492"/>
    </location>
</feature>
<feature type="transmembrane region" description="Helical" evidence="14">
    <location>
        <begin position="183"/>
        <end position="204"/>
    </location>
</feature>
<dbReference type="FunFam" id="2.60.120.10:FF:000024">
    <property type="entry name" value="Cyclic nucleotide-gated ion channel 1"/>
    <property type="match status" value="1"/>
</dbReference>
<keyword evidence="7 14" id="KW-0472">Membrane</keyword>
<evidence type="ECO:0000256" key="9">
    <source>
        <dbReference type="ARBA" id="ARBA00023286"/>
    </source>
</evidence>
<dbReference type="GO" id="GO:0044325">
    <property type="term" value="F:transmembrane transporter binding"/>
    <property type="evidence" value="ECO:0007669"/>
    <property type="project" value="UniProtKB-ARBA"/>
</dbReference>
<evidence type="ECO:0000256" key="11">
    <source>
        <dbReference type="ARBA" id="ARBA00056117"/>
    </source>
</evidence>
<dbReference type="CDD" id="cd00038">
    <property type="entry name" value="CAP_ED"/>
    <property type="match status" value="1"/>
</dbReference>
<dbReference type="Proteomes" id="UP000289738">
    <property type="component" value="Chromosome A07"/>
</dbReference>
<dbReference type="Pfam" id="PF00027">
    <property type="entry name" value="cNMP_binding"/>
    <property type="match status" value="1"/>
</dbReference>
<dbReference type="InterPro" id="IPR014710">
    <property type="entry name" value="RmlC-like_jellyroll"/>
</dbReference>
<evidence type="ECO:0000256" key="6">
    <source>
        <dbReference type="ARBA" id="ARBA00023065"/>
    </source>
</evidence>
<protein>
    <recommendedName>
        <fullName evidence="15">Cyclic nucleotide-binding domain-containing protein</fullName>
    </recommendedName>
</protein>
<name>A0A445CIQ4_ARAHY</name>
<dbReference type="Gene3D" id="2.60.120.10">
    <property type="entry name" value="Jelly Rolls"/>
    <property type="match status" value="1"/>
</dbReference>
<feature type="region of interest" description="Disordered" evidence="13">
    <location>
        <begin position="9"/>
        <end position="31"/>
    </location>
</feature>
<sequence length="554" mass="63476">MRKLRFNLKGLGPLPPTGGSGGIRRNDNASKSFGVGMRRGSNGLRVLGRSLKSGVTWASVFPEDLKVSERKIFDPQDKTLLQWNKFFQVLCIISVSFDPLFFYLPYFNHKSFCLAIDSSLASYAIVVWRYLHDPARTKVLATKTQLLNIVILQYFPRFLRFLPLASEISKTAGVFSENALVGAAYYLTWYMLGSHITGSVWYLLAVERNDTCWRNACMEEERCFTHFLYCGGSNKRATGYEEWRKISPTILRNKCSADDDDAPFDYGIFNQAITSNIVASINFFPKLCYCLWWGVQNISTLGQGLQASTYVGEILFCIILAVLGLVLFAVLIGKMQNFLQSMSVRLEEMRIRRRDSEQWMHHRLLPPELREKVRRYDKCKWFNTRGVDEESLVPLFANMDERLLDAICERLKPCLHTKGTCIIREGDPVNEMLFIVRGQLESVTTDGGRSGFFNRGFLKEGDFCGEELLTWALDPKSSSNLPSSTRTVKAMDEMEAFALEAEELKFVASQFRRLHSRQVQHTFRFYSQHSEGISLPLQKPREPDFSHLDDDDPR</sequence>
<gene>
    <name evidence="16" type="ORF">Ahy_A07g037421</name>
</gene>
<dbReference type="GO" id="GO:0031965">
    <property type="term" value="C:nuclear membrane"/>
    <property type="evidence" value="ECO:0007669"/>
    <property type="project" value="UniProtKB-SubCell"/>
</dbReference>
<dbReference type="Gene3D" id="1.10.287.70">
    <property type="match status" value="1"/>
</dbReference>
<evidence type="ECO:0000259" key="15">
    <source>
        <dbReference type="PROSITE" id="PS50042"/>
    </source>
</evidence>
<comment type="subunit">
    <text evidence="12">Interacts (via N-terminus) with DMI1 (via c-terminus). The Nod factor has no effect on this interaction, implying that the complex is maintained after activation.</text>
</comment>
<evidence type="ECO:0000256" key="3">
    <source>
        <dbReference type="ARBA" id="ARBA00022448"/>
    </source>
</evidence>
<evidence type="ECO:0000256" key="14">
    <source>
        <dbReference type="SAM" id="Phobius"/>
    </source>
</evidence>
<proteinExistence type="inferred from homology"/>
<dbReference type="PROSITE" id="PS50042">
    <property type="entry name" value="CNMP_BINDING_3"/>
    <property type="match status" value="1"/>
</dbReference>
<evidence type="ECO:0000256" key="4">
    <source>
        <dbReference type="ARBA" id="ARBA00022692"/>
    </source>
</evidence>
<evidence type="ECO:0000256" key="8">
    <source>
        <dbReference type="ARBA" id="ARBA00023242"/>
    </source>
</evidence>
<dbReference type="EMBL" id="SDMP01000007">
    <property type="protein sequence ID" value="RYR50806.1"/>
    <property type="molecule type" value="Genomic_DNA"/>
</dbReference>
<evidence type="ECO:0000256" key="5">
    <source>
        <dbReference type="ARBA" id="ARBA00022989"/>
    </source>
</evidence>
<evidence type="ECO:0000313" key="16">
    <source>
        <dbReference type="EMBL" id="RYR50806.1"/>
    </source>
</evidence>
<dbReference type="STRING" id="3818.A0A445CIQ4"/>
<dbReference type="AlphaFoldDB" id="A0A445CIQ4"/>
<comment type="caution">
    <text evidence="16">The sequence shown here is derived from an EMBL/GenBank/DDBJ whole genome shotgun (WGS) entry which is preliminary data.</text>
</comment>
<dbReference type="InterPro" id="IPR000595">
    <property type="entry name" value="cNMP-bd_dom"/>
</dbReference>
<feature type="compositionally biased region" description="Basic and acidic residues" evidence="13">
    <location>
        <begin position="539"/>
        <end position="554"/>
    </location>
</feature>
<feature type="transmembrane region" description="Helical" evidence="14">
    <location>
        <begin position="86"/>
        <end position="106"/>
    </location>
</feature>
<comment type="function">
    <text evidence="11">Cyclic nucleotide-gated channel involved in the establishment of both rhizobial and mycorrhizal associations. Required for full activation of nuclear-localized Ca(2+) oscillations by Nod and Myc factors. Simultaneous activation of the K(+)-permeable channel DMI1 and the Ca(2+) channel CNGC15 can give rise to sustained Ca(2+) oscillations. May function during fertilization in both female and male gametophytic Ca(2+) signaling.</text>
</comment>
<keyword evidence="6" id="KW-0406">Ion transport</keyword>
<dbReference type="SMART" id="SM00100">
    <property type="entry name" value="cNMP"/>
    <property type="match status" value="1"/>
</dbReference>
<keyword evidence="5 14" id="KW-1133">Transmembrane helix</keyword>
<dbReference type="SUPFAM" id="SSF51206">
    <property type="entry name" value="cAMP-binding domain-like"/>
    <property type="match status" value="1"/>
</dbReference>
<dbReference type="PANTHER" id="PTHR45651">
    <property type="entry name" value="CYCLIC NUCLEOTIDE-GATED ION CHANNEL 15-RELATED-RELATED"/>
    <property type="match status" value="1"/>
</dbReference>
<reference evidence="16 17" key="1">
    <citation type="submission" date="2019-01" db="EMBL/GenBank/DDBJ databases">
        <title>Sequencing of cultivated peanut Arachis hypogaea provides insights into genome evolution and oil improvement.</title>
        <authorList>
            <person name="Chen X."/>
        </authorList>
    </citation>
    <scope>NUCLEOTIDE SEQUENCE [LARGE SCALE GENOMIC DNA]</scope>
    <source>
        <strain evidence="17">cv. Fuhuasheng</strain>
        <tissue evidence="16">Leaves</tissue>
    </source>
</reference>
<feature type="transmembrane region" description="Helical" evidence="14">
    <location>
        <begin position="277"/>
        <end position="295"/>
    </location>
</feature>
<dbReference type="GO" id="GO:0005216">
    <property type="term" value="F:monoatomic ion channel activity"/>
    <property type="evidence" value="ECO:0007669"/>
    <property type="project" value="InterPro"/>
</dbReference>
<evidence type="ECO:0000256" key="1">
    <source>
        <dbReference type="ARBA" id="ARBA00004232"/>
    </source>
</evidence>
<evidence type="ECO:0000256" key="12">
    <source>
        <dbReference type="ARBA" id="ARBA00064416"/>
    </source>
</evidence>